<dbReference type="GO" id="GO:0004252">
    <property type="term" value="F:serine-type endopeptidase activity"/>
    <property type="evidence" value="ECO:0007669"/>
    <property type="project" value="InterPro"/>
</dbReference>
<dbReference type="SUPFAM" id="SSF50494">
    <property type="entry name" value="Trypsin-like serine proteases"/>
    <property type="match status" value="1"/>
</dbReference>
<comment type="caution">
    <text evidence="3">The sequence shown here is derived from an EMBL/GenBank/DDBJ whole genome shotgun (WGS) entry which is preliminary data.</text>
</comment>
<dbReference type="InterPro" id="IPR043504">
    <property type="entry name" value="Peptidase_S1_PA_chymotrypsin"/>
</dbReference>
<organism evidence="3 4">
    <name type="scientific">Ignelater luminosus</name>
    <name type="common">Cucubano</name>
    <name type="synonym">Pyrophorus luminosus</name>
    <dbReference type="NCBI Taxonomy" id="2038154"/>
    <lineage>
        <taxon>Eukaryota</taxon>
        <taxon>Metazoa</taxon>
        <taxon>Ecdysozoa</taxon>
        <taxon>Arthropoda</taxon>
        <taxon>Hexapoda</taxon>
        <taxon>Insecta</taxon>
        <taxon>Pterygota</taxon>
        <taxon>Neoptera</taxon>
        <taxon>Endopterygota</taxon>
        <taxon>Coleoptera</taxon>
        <taxon>Polyphaga</taxon>
        <taxon>Elateriformia</taxon>
        <taxon>Elateroidea</taxon>
        <taxon>Elateridae</taxon>
        <taxon>Agrypninae</taxon>
        <taxon>Pyrophorini</taxon>
        <taxon>Ignelater</taxon>
    </lineage>
</organism>
<accession>A0A8K0D426</accession>
<evidence type="ECO:0000259" key="2">
    <source>
        <dbReference type="Pfam" id="PF00089"/>
    </source>
</evidence>
<dbReference type="Proteomes" id="UP000801492">
    <property type="component" value="Unassembled WGS sequence"/>
</dbReference>
<dbReference type="GO" id="GO:0006508">
    <property type="term" value="P:proteolysis"/>
    <property type="evidence" value="ECO:0007669"/>
    <property type="project" value="InterPro"/>
</dbReference>
<feature type="domain" description="Peptidase S1" evidence="2">
    <location>
        <begin position="65"/>
        <end position="288"/>
    </location>
</feature>
<evidence type="ECO:0000313" key="4">
    <source>
        <dbReference type="Proteomes" id="UP000801492"/>
    </source>
</evidence>
<sequence length="307" mass="35662">MIWNFSIYLILLTHTVRDIRSELCNDTNNENQGNNKEECNLKAEMKNVYTDSRLQVNDVVESNGFIAMLYNDNYPSNPCAAAMISRRWVLDNCVDDAQVKYQYIKVGEMTEGADVFVYSIRKSVTHESYKEIPFEIEGYNAQNTFATVNAIRLHKSSKLMYVDYDHFIEPIHMFDHQLSVELSYTTFMTRRNGKLQMRNEYLPIVNSSCCNHHFGPYFKKDHKTCLDNSQLCVPISNSITTEECCNSQAFMVYNNSLLGIMAWSTICSEETGLDPWVFSHVGYYKKWVVNVICKKGRPACINYFNEW</sequence>
<dbReference type="Gene3D" id="2.40.10.10">
    <property type="entry name" value="Trypsin-like serine proteases"/>
    <property type="match status" value="2"/>
</dbReference>
<name>A0A8K0D426_IGNLU</name>
<evidence type="ECO:0000313" key="3">
    <source>
        <dbReference type="EMBL" id="KAF2895822.1"/>
    </source>
</evidence>
<keyword evidence="1" id="KW-0732">Signal</keyword>
<dbReference type="EMBL" id="VTPC01005631">
    <property type="protein sequence ID" value="KAF2895822.1"/>
    <property type="molecule type" value="Genomic_DNA"/>
</dbReference>
<proteinExistence type="predicted"/>
<dbReference type="Pfam" id="PF00089">
    <property type="entry name" value="Trypsin"/>
    <property type="match status" value="1"/>
</dbReference>
<reference evidence="3" key="1">
    <citation type="submission" date="2019-08" db="EMBL/GenBank/DDBJ databases">
        <title>The genome of the North American firefly Photinus pyralis.</title>
        <authorList>
            <consortium name="Photinus pyralis genome working group"/>
            <person name="Fallon T.R."/>
            <person name="Sander Lower S.E."/>
            <person name="Weng J.-K."/>
        </authorList>
    </citation>
    <scope>NUCLEOTIDE SEQUENCE</scope>
    <source>
        <strain evidence="3">TRF0915ILg1</strain>
        <tissue evidence="3">Whole body</tissue>
    </source>
</reference>
<dbReference type="InterPro" id="IPR001254">
    <property type="entry name" value="Trypsin_dom"/>
</dbReference>
<evidence type="ECO:0000256" key="1">
    <source>
        <dbReference type="SAM" id="SignalP"/>
    </source>
</evidence>
<keyword evidence="4" id="KW-1185">Reference proteome</keyword>
<protein>
    <recommendedName>
        <fullName evidence="2">Peptidase S1 domain-containing protein</fullName>
    </recommendedName>
</protein>
<gene>
    <name evidence="3" type="ORF">ILUMI_10355</name>
</gene>
<dbReference type="AlphaFoldDB" id="A0A8K0D426"/>
<dbReference type="InterPro" id="IPR009003">
    <property type="entry name" value="Peptidase_S1_PA"/>
</dbReference>
<feature type="signal peptide" evidence="1">
    <location>
        <begin position="1"/>
        <end position="21"/>
    </location>
</feature>
<dbReference type="OrthoDB" id="6805065at2759"/>
<feature type="chain" id="PRO_5035475373" description="Peptidase S1 domain-containing protein" evidence="1">
    <location>
        <begin position="22"/>
        <end position="307"/>
    </location>
</feature>